<keyword evidence="8" id="KW-0802">TPR repeat</keyword>
<dbReference type="PROSITE" id="PS50005">
    <property type="entry name" value="TPR"/>
    <property type="match status" value="1"/>
</dbReference>
<dbReference type="InterPro" id="IPR003594">
    <property type="entry name" value="HATPase_dom"/>
</dbReference>
<protein>
    <recommendedName>
        <fullName evidence="2">histidine kinase</fullName>
        <ecNumber evidence="2">2.7.13.3</ecNumber>
    </recommendedName>
</protein>
<evidence type="ECO:0000256" key="8">
    <source>
        <dbReference type="PROSITE-ProRule" id="PRU00339"/>
    </source>
</evidence>
<dbReference type="GO" id="GO:0005524">
    <property type="term" value="F:ATP binding"/>
    <property type="evidence" value="ECO:0007669"/>
    <property type="project" value="UniProtKB-KW"/>
</dbReference>
<dbReference type="Gene3D" id="1.25.40.10">
    <property type="entry name" value="Tetratricopeptide repeat domain"/>
    <property type="match status" value="2"/>
</dbReference>
<evidence type="ECO:0000256" key="9">
    <source>
        <dbReference type="SAM" id="Coils"/>
    </source>
</evidence>
<dbReference type="SUPFAM" id="SSF55874">
    <property type="entry name" value="ATPase domain of HSP90 chaperone/DNA topoisomerase II/histidine kinase"/>
    <property type="match status" value="1"/>
</dbReference>
<comment type="catalytic activity">
    <reaction evidence="1">
        <text>ATP + protein L-histidine = ADP + protein N-phospho-L-histidine.</text>
        <dbReference type="EC" id="2.7.13.3"/>
    </reaction>
</comment>
<evidence type="ECO:0000259" key="11">
    <source>
        <dbReference type="SMART" id="SM00387"/>
    </source>
</evidence>
<dbReference type="EMBL" id="FNXY01000006">
    <property type="protein sequence ID" value="SEJ28293.1"/>
    <property type="molecule type" value="Genomic_DNA"/>
</dbReference>
<dbReference type="SMART" id="SM00028">
    <property type="entry name" value="TPR"/>
    <property type="match status" value="4"/>
</dbReference>
<keyword evidence="10" id="KW-0732">Signal</keyword>
<gene>
    <name evidence="12" type="ORF">SAMN04487995_3946</name>
</gene>
<accession>A0A1H6XGS1</accession>
<feature type="chain" id="PRO_5011525209" description="histidine kinase" evidence="10">
    <location>
        <begin position="21"/>
        <end position="769"/>
    </location>
</feature>
<dbReference type="PANTHER" id="PTHR41523:SF8">
    <property type="entry name" value="ETHYLENE RESPONSE SENSOR PROTEIN"/>
    <property type="match status" value="1"/>
</dbReference>
<keyword evidence="6 12" id="KW-0418">Kinase</keyword>
<evidence type="ECO:0000256" key="3">
    <source>
        <dbReference type="ARBA" id="ARBA00022553"/>
    </source>
</evidence>
<keyword evidence="3" id="KW-0597">Phosphoprotein</keyword>
<dbReference type="AlphaFoldDB" id="A0A1H6XGS1"/>
<feature type="domain" description="Histidine kinase/HSP90-like ATPase" evidence="11">
    <location>
        <begin position="650"/>
        <end position="750"/>
    </location>
</feature>
<dbReference type="InterPro" id="IPR036890">
    <property type="entry name" value="HATPase_C_sf"/>
</dbReference>
<dbReference type="InterPro" id="IPR019734">
    <property type="entry name" value="TPR_rpt"/>
</dbReference>
<feature type="repeat" description="TPR" evidence="8">
    <location>
        <begin position="371"/>
        <end position="404"/>
    </location>
</feature>
<dbReference type="PANTHER" id="PTHR41523">
    <property type="entry name" value="TWO-COMPONENT SYSTEM SENSOR PROTEIN"/>
    <property type="match status" value="1"/>
</dbReference>
<keyword evidence="9" id="KW-0175">Coiled coil</keyword>
<dbReference type="InterPro" id="IPR011990">
    <property type="entry name" value="TPR-like_helical_dom_sf"/>
</dbReference>
<dbReference type="Gene3D" id="3.30.450.20">
    <property type="entry name" value="PAS domain"/>
    <property type="match status" value="1"/>
</dbReference>
<dbReference type="GO" id="GO:0004673">
    <property type="term" value="F:protein histidine kinase activity"/>
    <property type="evidence" value="ECO:0007669"/>
    <property type="project" value="UniProtKB-EC"/>
</dbReference>
<evidence type="ECO:0000256" key="5">
    <source>
        <dbReference type="ARBA" id="ARBA00022741"/>
    </source>
</evidence>
<feature type="coiled-coil region" evidence="9">
    <location>
        <begin position="521"/>
        <end position="555"/>
    </location>
</feature>
<dbReference type="EC" id="2.7.13.3" evidence="2"/>
<evidence type="ECO:0000313" key="13">
    <source>
        <dbReference type="Proteomes" id="UP000199532"/>
    </source>
</evidence>
<feature type="signal peptide" evidence="10">
    <location>
        <begin position="1"/>
        <end position="20"/>
    </location>
</feature>
<dbReference type="RefSeq" id="WP_090337959.1">
    <property type="nucleotide sequence ID" value="NZ_FNXY01000006.1"/>
</dbReference>
<proteinExistence type="predicted"/>
<keyword evidence="13" id="KW-1185">Reference proteome</keyword>
<evidence type="ECO:0000256" key="6">
    <source>
        <dbReference type="ARBA" id="ARBA00022777"/>
    </source>
</evidence>
<reference evidence="12 13" key="1">
    <citation type="submission" date="2016-10" db="EMBL/GenBank/DDBJ databases">
        <authorList>
            <person name="de Groot N.N."/>
        </authorList>
    </citation>
    <scope>NUCLEOTIDE SEQUENCE [LARGE SCALE GENOMIC DNA]</scope>
    <source>
        <strain evidence="12 13">DSM 19938</strain>
    </source>
</reference>
<dbReference type="Gene3D" id="3.30.565.10">
    <property type="entry name" value="Histidine kinase-like ATPase, C-terminal domain"/>
    <property type="match status" value="1"/>
</dbReference>
<dbReference type="InterPro" id="IPR011495">
    <property type="entry name" value="Sig_transdc_His_kin_sub2_dim/P"/>
</dbReference>
<dbReference type="STRING" id="408657.SAMN04487995_3946"/>
<evidence type="ECO:0000313" key="12">
    <source>
        <dbReference type="EMBL" id="SEJ28293.1"/>
    </source>
</evidence>
<evidence type="ECO:0000256" key="10">
    <source>
        <dbReference type="SAM" id="SignalP"/>
    </source>
</evidence>
<evidence type="ECO:0000256" key="4">
    <source>
        <dbReference type="ARBA" id="ARBA00022679"/>
    </source>
</evidence>
<dbReference type="Pfam" id="PF13181">
    <property type="entry name" value="TPR_8"/>
    <property type="match status" value="2"/>
</dbReference>
<name>A0A1H6XGS1_9BACT</name>
<sequence length="769" mass="88811">MWKSRFVLFFLLFSTLISVAQQIPEPIYDIGNLAAQLQESENDTTRIRLLVQLANYNYYKGDQLPSRLGQSLKYIKEAINLSDSLSSDKWSYESRRMLGICYMKMGDFDKGIQILKAGISSAMQHGAKDQQATTMLWLGNHLPFSEHYYAEKISLYRQAAFLFRQTRNKRQEIVALKEIGDVHLNEGKLDSAETEFLQVVHMYKVIGYKKLHYTYDLLSALYRLRGDFDKSLSYAILCVKSMQATGDKKSAAYFYRRLAYIYDELGDRKVSADWFRLAFMEFKKIGSLEMYDSLKDLIRVLIKLNNAQAGLNLLLETRIEYPPGKPFDKSIIATALGDSYKALGHFDLAEKFYLEMITWQESLKQENFFLADSYKTIGTFYLEQKRYDRAAVYLNKALKLPKGIYTLSNIKDIELLLFRVDSASGNYVSAIQHYQLHKALNDSIFNEARSKQIEELQVQYETEKKEQNIQLLLNKSLLQENELQRANLLRNVTFACILSMLIIVALGYNRYRLKQASNQKLQFQQKEINQKNLSLQNLVDEKDALLEEKEWLLKEIHHRVKNNLQIVMSLLNSQSNYLESDAAVTAIRESKHRVQAISLIHQKLYQSDNVALISMQTYIPELVHYLKDSFDTRERIRFEDVIEPIELDVTQAVPIGLILNEAITNAIKYAFPNGENGLIIISMKEISKNRYELIISDNGIGLPDGFDFNKIKTLGMSLMRGLSKQLGGTFNLKTQNGLELFITFGFDKISRKRRTPSLFNYSEVGDKLT</sequence>
<dbReference type="SMART" id="SM00387">
    <property type="entry name" value="HATPase_c"/>
    <property type="match status" value="1"/>
</dbReference>
<dbReference type="OrthoDB" id="9767435at2"/>
<dbReference type="Proteomes" id="UP000199532">
    <property type="component" value="Unassembled WGS sequence"/>
</dbReference>
<dbReference type="Pfam" id="PF07568">
    <property type="entry name" value="HisKA_2"/>
    <property type="match status" value="1"/>
</dbReference>
<evidence type="ECO:0000256" key="1">
    <source>
        <dbReference type="ARBA" id="ARBA00000085"/>
    </source>
</evidence>
<keyword evidence="5" id="KW-0547">Nucleotide-binding</keyword>
<evidence type="ECO:0000256" key="2">
    <source>
        <dbReference type="ARBA" id="ARBA00012438"/>
    </source>
</evidence>
<keyword evidence="4" id="KW-0808">Transferase</keyword>
<evidence type="ECO:0000256" key="7">
    <source>
        <dbReference type="ARBA" id="ARBA00022840"/>
    </source>
</evidence>
<organism evidence="12 13">
    <name type="scientific">Dyadobacter koreensis</name>
    <dbReference type="NCBI Taxonomy" id="408657"/>
    <lineage>
        <taxon>Bacteria</taxon>
        <taxon>Pseudomonadati</taxon>
        <taxon>Bacteroidota</taxon>
        <taxon>Cytophagia</taxon>
        <taxon>Cytophagales</taxon>
        <taxon>Spirosomataceae</taxon>
        <taxon>Dyadobacter</taxon>
    </lineage>
</organism>
<dbReference type="SUPFAM" id="SSF48452">
    <property type="entry name" value="TPR-like"/>
    <property type="match status" value="3"/>
</dbReference>
<keyword evidence="7" id="KW-0067">ATP-binding</keyword>
<dbReference type="Pfam" id="PF02518">
    <property type="entry name" value="HATPase_c"/>
    <property type="match status" value="1"/>
</dbReference>